<dbReference type="Proteomes" id="UP001283361">
    <property type="component" value="Unassembled WGS sequence"/>
</dbReference>
<dbReference type="EMBL" id="JAWDGP010001769">
    <property type="protein sequence ID" value="KAK3788319.1"/>
    <property type="molecule type" value="Genomic_DNA"/>
</dbReference>
<dbReference type="Pfam" id="PF12937">
    <property type="entry name" value="F-box-like"/>
    <property type="match status" value="1"/>
</dbReference>
<proteinExistence type="predicted"/>
<keyword evidence="1" id="KW-0833">Ubl conjugation pathway</keyword>
<name>A0AAE1AI95_9GAST</name>
<dbReference type="AlphaFoldDB" id="A0AAE1AI95"/>
<keyword evidence="4" id="KW-1185">Reference proteome</keyword>
<dbReference type="SMART" id="SM00256">
    <property type="entry name" value="FBOX"/>
    <property type="match status" value="1"/>
</dbReference>
<evidence type="ECO:0000313" key="3">
    <source>
        <dbReference type="EMBL" id="KAK3788319.1"/>
    </source>
</evidence>
<dbReference type="InterPro" id="IPR006553">
    <property type="entry name" value="Leu-rich_rpt_Cys-con_subtyp"/>
</dbReference>
<dbReference type="Gene3D" id="3.80.10.10">
    <property type="entry name" value="Ribonuclease Inhibitor"/>
    <property type="match status" value="2"/>
</dbReference>
<sequence length="716" mass="81222">MWIWILNQGPESKIMESLPDEVLLHIFSELSLVDLICGARLVCWRWYNISKDAALWTDVDFSEVRYCETDKDLSEVHHGMRTLLLSIQSSLESLTFGTSCHDGGIFELFGSSWKHVNKARFPALKHLDYSYSYASPRNLRVAITTHPDIEELYLCHTRISFSEAIEEALHLPNLKVLVFMDSSVCLNHDMPLVKFQVMRVPKICTKLEVVELLTIQADLDDEVIQQFTKHCPNLKSLSLTCSATLSSSAFTFINTSTSCITSLELRDRRGTEPYLHFVLPWFPHLTHLAVNGQCVSLIDCTAIANCCPNLQELIFRISSSNSDVPEGLFDHFLNNKNTSSLCGLELLTIAEKCRNLRKLHAPQSNIDDESVVFLTQQCPNLEDINFSECHRLSKISLLALSKNLPNLRKLYFQENYVDHEHLMNILLKCRKLWEVFFDRKRITKLASVPSQETKIKSVSDSSSIDSLKNAEDIPYIDMTISTEDNELQNMLLFDTYISSALDLESTEVTSDRLLSPSTDFSSFLQEPDEPVRFFHNHCPIKRLSLAQSLAEEKFLMAIIRECPSLTLLELNGAEALTDDLVVTIAKNCPNLETLGLCLSVDQSSDLKFGDRGLMALINYSRKLDCLSFMNNRNITSRAVQMLFQALETTLPRLETVSLCVGRGYACSPTVIALYGLKYLTESSKKQLKSSATNNRSSFFIHLDFKKRKYSTDGIET</sequence>
<dbReference type="InterPro" id="IPR036047">
    <property type="entry name" value="F-box-like_dom_sf"/>
</dbReference>
<dbReference type="PANTHER" id="PTHR38926">
    <property type="entry name" value="F-BOX DOMAIN CONTAINING PROTEIN, EXPRESSED"/>
    <property type="match status" value="1"/>
</dbReference>
<dbReference type="SMART" id="SM00367">
    <property type="entry name" value="LRR_CC"/>
    <property type="match status" value="5"/>
</dbReference>
<evidence type="ECO:0000256" key="1">
    <source>
        <dbReference type="ARBA" id="ARBA00022786"/>
    </source>
</evidence>
<evidence type="ECO:0000259" key="2">
    <source>
        <dbReference type="PROSITE" id="PS50181"/>
    </source>
</evidence>
<dbReference type="SUPFAM" id="SSF81383">
    <property type="entry name" value="F-box domain"/>
    <property type="match status" value="1"/>
</dbReference>
<reference evidence="3" key="1">
    <citation type="journal article" date="2023" name="G3 (Bethesda)">
        <title>A reference genome for the long-term kleptoplast-retaining sea slug Elysia crispata morphotype clarki.</title>
        <authorList>
            <person name="Eastman K.E."/>
            <person name="Pendleton A.L."/>
            <person name="Shaikh M.A."/>
            <person name="Suttiyut T."/>
            <person name="Ogas R."/>
            <person name="Tomko P."/>
            <person name="Gavelis G."/>
            <person name="Widhalm J.R."/>
            <person name="Wisecaver J.H."/>
        </authorList>
    </citation>
    <scope>NUCLEOTIDE SEQUENCE</scope>
    <source>
        <strain evidence="3">ECLA1</strain>
    </source>
</reference>
<dbReference type="PANTHER" id="PTHR38926:SF5">
    <property type="entry name" value="F-BOX AND LEUCINE-RICH REPEAT PROTEIN 6"/>
    <property type="match status" value="1"/>
</dbReference>
<accession>A0AAE1AI95</accession>
<gene>
    <name evidence="3" type="ORF">RRG08_025050</name>
</gene>
<comment type="caution">
    <text evidence="3">The sequence shown here is derived from an EMBL/GenBank/DDBJ whole genome shotgun (WGS) entry which is preliminary data.</text>
</comment>
<evidence type="ECO:0000313" key="4">
    <source>
        <dbReference type="Proteomes" id="UP001283361"/>
    </source>
</evidence>
<protein>
    <recommendedName>
        <fullName evidence="2">F-box domain-containing protein</fullName>
    </recommendedName>
</protein>
<feature type="domain" description="F-box" evidence="2">
    <location>
        <begin position="12"/>
        <end position="59"/>
    </location>
</feature>
<dbReference type="PROSITE" id="PS50181">
    <property type="entry name" value="FBOX"/>
    <property type="match status" value="1"/>
</dbReference>
<dbReference type="SUPFAM" id="SSF52047">
    <property type="entry name" value="RNI-like"/>
    <property type="match status" value="2"/>
</dbReference>
<dbReference type="InterPro" id="IPR001810">
    <property type="entry name" value="F-box_dom"/>
</dbReference>
<dbReference type="Gene3D" id="1.20.1280.50">
    <property type="match status" value="1"/>
</dbReference>
<dbReference type="InterPro" id="IPR032675">
    <property type="entry name" value="LRR_dom_sf"/>
</dbReference>
<organism evidence="3 4">
    <name type="scientific">Elysia crispata</name>
    <name type="common">lettuce slug</name>
    <dbReference type="NCBI Taxonomy" id="231223"/>
    <lineage>
        <taxon>Eukaryota</taxon>
        <taxon>Metazoa</taxon>
        <taxon>Spiralia</taxon>
        <taxon>Lophotrochozoa</taxon>
        <taxon>Mollusca</taxon>
        <taxon>Gastropoda</taxon>
        <taxon>Heterobranchia</taxon>
        <taxon>Euthyneura</taxon>
        <taxon>Panpulmonata</taxon>
        <taxon>Sacoglossa</taxon>
        <taxon>Placobranchoidea</taxon>
        <taxon>Plakobranchidae</taxon>
        <taxon>Elysia</taxon>
    </lineage>
</organism>